<dbReference type="HOGENOM" id="CLU_3303858_0_0_9"/>
<name>U1YB51_ANEAE</name>
<proteinExistence type="predicted"/>
<dbReference type="Proteomes" id="UP000016511">
    <property type="component" value="Unassembled WGS sequence"/>
</dbReference>
<organism evidence="1 2">
    <name type="scientific">Aneurinibacillus aneurinilyticus ATCC 12856</name>
    <dbReference type="NCBI Taxonomy" id="649747"/>
    <lineage>
        <taxon>Bacteria</taxon>
        <taxon>Bacillati</taxon>
        <taxon>Bacillota</taxon>
        <taxon>Bacilli</taxon>
        <taxon>Bacillales</taxon>
        <taxon>Paenibacillaceae</taxon>
        <taxon>Aneurinibacillus group</taxon>
        <taxon>Aneurinibacillus</taxon>
    </lineage>
</organism>
<accession>U1YB51</accession>
<dbReference type="PATRIC" id="fig|649747.3.peg.2352"/>
<dbReference type="AlphaFoldDB" id="U1YB51"/>
<evidence type="ECO:0000313" key="1">
    <source>
        <dbReference type="EMBL" id="ERI09327.1"/>
    </source>
</evidence>
<reference evidence="1 2" key="1">
    <citation type="submission" date="2013-08" db="EMBL/GenBank/DDBJ databases">
        <authorList>
            <person name="Weinstock G."/>
            <person name="Sodergren E."/>
            <person name="Wylie T."/>
            <person name="Fulton L."/>
            <person name="Fulton R."/>
            <person name="Fronick C."/>
            <person name="O'Laughlin M."/>
            <person name="Godfrey J."/>
            <person name="Miner T."/>
            <person name="Herter B."/>
            <person name="Appelbaum E."/>
            <person name="Cordes M."/>
            <person name="Lek S."/>
            <person name="Wollam A."/>
            <person name="Pepin K.H."/>
            <person name="Palsikar V.B."/>
            <person name="Mitreva M."/>
            <person name="Wilson R.K."/>
        </authorList>
    </citation>
    <scope>NUCLEOTIDE SEQUENCE [LARGE SCALE GENOMIC DNA]</scope>
    <source>
        <strain evidence="1 2">ATCC 12856</strain>
    </source>
</reference>
<dbReference type="EMBL" id="AWSJ01000160">
    <property type="protein sequence ID" value="ERI09327.1"/>
    <property type="molecule type" value="Genomic_DNA"/>
</dbReference>
<sequence length="39" mass="4494">MSSRLFLSFSLFFILSILQARTLFSQGKAGRGHKDYKKN</sequence>
<evidence type="ECO:0000313" key="2">
    <source>
        <dbReference type="Proteomes" id="UP000016511"/>
    </source>
</evidence>
<gene>
    <name evidence="1" type="ORF">HMPREF0083_02606</name>
</gene>
<comment type="caution">
    <text evidence="1">The sequence shown here is derived from an EMBL/GenBank/DDBJ whole genome shotgun (WGS) entry which is preliminary data.</text>
</comment>
<protein>
    <submittedName>
        <fullName evidence="1">Uncharacterized protein</fullName>
    </submittedName>
</protein>
<keyword evidence="2" id="KW-1185">Reference proteome</keyword>
<dbReference type="STRING" id="649747.HMPREF0083_02606"/>